<dbReference type="PANTHER" id="PTHR23101">
    <property type="entry name" value="RAB GDP/GTP EXCHANGE FACTOR"/>
    <property type="match status" value="1"/>
</dbReference>
<evidence type="ECO:0000313" key="3">
    <source>
        <dbReference type="Proteomes" id="UP001162156"/>
    </source>
</evidence>
<keyword evidence="3" id="KW-1185">Reference proteome</keyword>
<organism evidence="2 3">
    <name type="scientific">Rhamnusium bicolor</name>
    <dbReference type="NCBI Taxonomy" id="1586634"/>
    <lineage>
        <taxon>Eukaryota</taxon>
        <taxon>Metazoa</taxon>
        <taxon>Ecdysozoa</taxon>
        <taxon>Arthropoda</taxon>
        <taxon>Hexapoda</taxon>
        <taxon>Insecta</taxon>
        <taxon>Pterygota</taxon>
        <taxon>Neoptera</taxon>
        <taxon>Endopterygota</taxon>
        <taxon>Coleoptera</taxon>
        <taxon>Polyphaga</taxon>
        <taxon>Cucujiformia</taxon>
        <taxon>Chrysomeloidea</taxon>
        <taxon>Cerambycidae</taxon>
        <taxon>Lepturinae</taxon>
        <taxon>Rhagiini</taxon>
        <taxon>Rhamnusium</taxon>
    </lineage>
</organism>
<dbReference type="GO" id="GO:0005085">
    <property type="term" value="F:guanyl-nucleotide exchange factor activity"/>
    <property type="evidence" value="ECO:0007669"/>
    <property type="project" value="InterPro"/>
</dbReference>
<feature type="domain" description="VPS9" evidence="1">
    <location>
        <begin position="2"/>
        <end position="112"/>
    </location>
</feature>
<reference evidence="2" key="1">
    <citation type="journal article" date="2023" name="Insect Mol. Biol.">
        <title>Genome sequencing provides insights into the evolution of gene families encoding plant cell wall-degrading enzymes in longhorned beetles.</title>
        <authorList>
            <person name="Shin N.R."/>
            <person name="Okamura Y."/>
            <person name="Kirsch R."/>
            <person name="Pauchet Y."/>
        </authorList>
    </citation>
    <scope>NUCLEOTIDE SEQUENCE</scope>
    <source>
        <strain evidence="2">RBIC_L_NR</strain>
    </source>
</reference>
<accession>A0AAV8X629</accession>
<dbReference type="PANTHER" id="PTHR23101:SF25">
    <property type="entry name" value="GTPASE-ACTIVATING PROTEIN AND VPS9 DOMAIN-CONTAINING PROTEIN 1"/>
    <property type="match status" value="1"/>
</dbReference>
<dbReference type="Pfam" id="PF02204">
    <property type="entry name" value="VPS9"/>
    <property type="match status" value="1"/>
</dbReference>
<name>A0AAV8X629_9CUCU</name>
<evidence type="ECO:0000259" key="1">
    <source>
        <dbReference type="PROSITE" id="PS51205"/>
    </source>
</evidence>
<comment type="caution">
    <text evidence="2">The sequence shown here is derived from an EMBL/GenBank/DDBJ whole genome shotgun (WGS) entry which is preliminary data.</text>
</comment>
<dbReference type="GO" id="GO:0030139">
    <property type="term" value="C:endocytic vesicle"/>
    <property type="evidence" value="ECO:0007669"/>
    <property type="project" value="TreeGrafter"/>
</dbReference>
<dbReference type="EMBL" id="JANEYF010003732">
    <property type="protein sequence ID" value="KAJ8934392.1"/>
    <property type="molecule type" value="Genomic_DNA"/>
</dbReference>
<dbReference type="GO" id="GO:0005829">
    <property type="term" value="C:cytosol"/>
    <property type="evidence" value="ECO:0007669"/>
    <property type="project" value="TreeGrafter"/>
</dbReference>
<dbReference type="GO" id="GO:0031267">
    <property type="term" value="F:small GTPase binding"/>
    <property type="evidence" value="ECO:0007669"/>
    <property type="project" value="TreeGrafter"/>
</dbReference>
<proteinExistence type="predicted"/>
<dbReference type="InterPro" id="IPR003123">
    <property type="entry name" value="VPS9"/>
</dbReference>
<dbReference type="SUPFAM" id="SSF109993">
    <property type="entry name" value="VPS9 domain"/>
    <property type="match status" value="1"/>
</dbReference>
<dbReference type="PROSITE" id="PS51205">
    <property type="entry name" value="VPS9"/>
    <property type="match status" value="1"/>
</dbReference>
<dbReference type="Gene3D" id="1.20.1050.80">
    <property type="entry name" value="VPS9 domain"/>
    <property type="match status" value="1"/>
</dbReference>
<evidence type="ECO:0000313" key="2">
    <source>
        <dbReference type="EMBL" id="KAJ8934392.1"/>
    </source>
</evidence>
<dbReference type="AlphaFoldDB" id="A0AAV8X629"/>
<dbReference type="Proteomes" id="UP001162156">
    <property type="component" value="Unassembled WGS sequence"/>
</dbReference>
<gene>
    <name evidence="2" type="ORF">NQ314_013433</name>
</gene>
<sequence>MVMHISVLHEHIEKLSKIITPNHKDVLIHKMYLRECPWLPAQDALRALNAYKTPRDKVKCVVHCAKCIMDLLSLSQRNGSTTADDFTPVLVYVIIKVTNFVKDTEYVIQVLN</sequence>
<dbReference type="InterPro" id="IPR045046">
    <property type="entry name" value="Vps9-like"/>
</dbReference>
<protein>
    <recommendedName>
        <fullName evidence="1">VPS9 domain-containing protein</fullName>
    </recommendedName>
</protein>
<dbReference type="InterPro" id="IPR037191">
    <property type="entry name" value="VPS9_dom_sf"/>
</dbReference>
<dbReference type="GO" id="GO:0016192">
    <property type="term" value="P:vesicle-mediated transport"/>
    <property type="evidence" value="ECO:0007669"/>
    <property type="project" value="InterPro"/>
</dbReference>